<keyword evidence="5 9" id="KW-0028">Amino-acid biosynthesis</keyword>
<protein>
    <recommendedName>
        <fullName evidence="3 9">Diaminopimelate epimerase</fullName>
        <shortName evidence="9">DAP epimerase</shortName>
        <ecNumber evidence="3 9">5.1.1.7</ecNumber>
    </recommendedName>
    <alternativeName>
        <fullName evidence="9">PLP-independent amino acid racemase</fullName>
    </alternativeName>
</protein>
<dbReference type="RefSeq" id="WP_131918178.1">
    <property type="nucleotide sequence ID" value="NZ_JAOQNU010000004.1"/>
</dbReference>
<evidence type="ECO:0000256" key="10">
    <source>
        <dbReference type="PROSITE-ProRule" id="PRU10125"/>
    </source>
</evidence>
<dbReference type="GO" id="GO:0005829">
    <property type="term" value="C:cytosol"/>
    <property type="evidence" value="ECO:0007669"/>
    <property type="project" value="TreeGrafter"/>
</dbReference>
<feature type="active site" evidence="10">
    <location>
        <position position="76"/>
    </location>
</feature>
<gene>
    <name evidence="9" type="primary">dapF</name>
    <name evidence="11" type="ORF">EDD73_10450</name>
</gene>
<dbReference type="EC" id="5.1.1.7" evidence="3 9"/>
<feature type="active site" description="Proton donor" evidence="9">
    <location>
        <position position="76"/>
    </location>
</feature>
<dbReference type="HAMAP" id="MF_00197">
    <property type="entry name" value="DAP_epimerase"/>
    <property type="match status" value="1"/>
</dbReference>
<comment type="similarity">
    <text evidence="2 9">Belongs to the diaminopimelate epimerase family.</text>
</comment>
<feature type="binding site" evidence="9">
    <location>
        <begin position="227"/>
        <end position="228"/>
    </location>
    <ligand>
        <name>substrate</name>
    </ligand>
</feature>
<accession>A0A4R2RXE8</accession>
<comment type="subcellular location">
    <subcellularLocation>
        <location evidence="9">Cytoplasm</location>
    </subcellularLocation>
</comment>
<feature type="site" description="Could be important to modulate the pK values of the two catalytic cysteine residues" evidence="9">
    <location>
        <position position="217"/>
    </location>
</feature>
<evidence type="ECO:0000313" key="11">
    <source>
        <dbReference type="EMBL" id="TCP68148.1"/>
    </source>
</evidence>
<reference evidence="11 12" key="1">
    <citation type="submission" date="2019-03" db="EMBL/GenBank/DDBJ databases">
        <title>Genomic Encyclopedia of Type Strains, Phase IV (KMG-IV): sequencing the most valuable type-strain genomes for metagenomic binning, comparative biology and taxonomic classification.</title>
        <authorList>
            <person name="Goeker M."/>
        </authorList>
    </citation>
    <scope>NUCLEOTIDE SEQUENCE [LARGE SCALE GENOMIC DNA]</scope>
    <source>
        <strain evidence="11 12">DSM 11170</strain>
    </source>
</reference>
<keyword evidence="4 9" id="KW-0963">Cytoplasm</keyword>
<feature type="binding site" evidence="9">
    <location>
        <position position="166"/>
    </location>
    <ligand>
        <name>substrate</name>
    </ligand>
</feature>
<keyword evidence="12" id="KW-1185">Reference proteome</keyword>
<dbReference type="GO" id="GO:0009089">
    <property type="term" value="P:lysine biosynthetic process via diaminopimelate"/>
    <property type="evidence" value="ECO:0007669"/>
    <property type="project" value="UniProtKB-UniRule"/>
</dbReference>
<organism evidence="11 12">
    <name type="scientific">Heliophilum fasciatum</name>
    <dbReference type="NCBI Taxonomy" id="35700"/>
    <lineage>
        <taxon>Bacteria</taxon>
        <taxon>Bacillati</taxon>
        <taxon>Bacillota</taxon>
        <taxon>Clostridia</taxon>
        <taxon>Eubacteriales</taxon>
        <taxon>Heliobacteriaceae</taxon>
        <taxon>Heliophilum</taxon>
    </lineage>
</organism>
<feature type="binding site" evidence="9">
    <location>
        <begin position="217"/>
        <end position="218"/>
    </location>
    <ligand>
        <name>substrate</name>
    </ligand>
</feature>
<dbReference type="FunFam" id="3.10.310.10:FF:000004">
    <property type="entry name" value="Diaminopimelate epimerase"/>
    <property type="match status" value="1"/>
</dbReference>
<feature type="active site" description="Proton acceptor" evidence="9">
    <location>
        <position position="226"/>
    </location>
</feature>
<evidence type="ECO:0000256" key="8">
    <source>
        <dbReference type="ARBA" id="ARBA00051712"/>
    </source>
</evidence>
<comment type="function">
    <text evidence="9">Catalyzes the stereoinversion of LL-2,6-diaminopimelate (L,L-DAP) to meso-diaminopimelate (meso-DAP), a precursor of L-lysine and an essential component of the bacterial peptidoglycan.</text>
</comment>
<keyword evidence="7 9" id="KW-0413">Isomerase</keyword>
<dbReference type="InterPro" id="IPR001653">
    <property type="entry name" value="DAP_epimerase_DapF"/>
</dbReference>
<dbReference type="AlphaFoldDB" id="A0A4R2RXE8"/>
<feature type="binding site" evidence="9">
    <location>
        <position position="67"/>
    </location>
    <ligand>
        <name>substrate</name>
    </ligand>
</feature>
<evidence type="ECO:0000256" key="2">
    <source>
        <dbReference type="ARBA" id="ARBA00010219"/>
    </source>
</evidence>
<dbReference type="SUPFAM" id="SSF54506">
    <property type="entry name" value="Diaminopimelate epimerase-like"/>
    <property type="match status" value="1"/>
</dbReference>
<sequence length="283" mass="30559">MNFVKMHGLGNDFVLINAMSEPNCSRNDWEAVAQKICDRHYGVGADGLILILPALEPGNDIRWRIINPDGSEPEMCGNGIRCFARYVYEQGIVSTASMRVETLAGIIVPEVQVQNGEIVGVCVDMGEPRLERQQIPMAGPAGGPVVGEAVEVNGQIVHVTAVSMGNPHCLIYVDDINSAPLTELGPLMEKHPLFPQKTNVEFVQVCSPDYVEMRVWERGAGPTLACGTGACATVVGSVLNGKTSRLATVNLAGGPLTIEWRESDNHVYMTGPAVEVFTGEWKE</sequence>
<dbReference type="GO" id="GO:0008837">
    <property type="term" value="F:diaminopimelate epimerase activity"/>
    <property type="evidence" value="ECO:0007669"/>
    <property type="project" value="UniProtKB-UniRule"/>
</dbReference>
<dbReference type="Gene3D" id="3.10.310.10">
    <property type="entry name" value="Diaminopimelate Epimerase, Chain A, domain 1"/>
    <property type="match status" value="2"/>
</dbReference>
<evidence type="ECO:0000256" key="3">
    <source>
        <dbReference type="ARBA" id="ARBA00013080"/>
    </source>
</evidence>
<feature type="binding site" evidence="9">
    <location>
        <position position="11"/>
    </location>
    <ligand>
        <name>substrate</name>
    </ligand>
</feature>
<feature type="binding site" evidence="9">
    <location>
        <begin position="77"/>
        <end position="78"/>
    </location>
    <ligand>
        <name>substrate</name>
    </ligand>
</feature>
<dbReference type="OrthoDB" id="9805408at2"/>
<feature type="site" description="Could be important to modulate the pK values of the two catalytic cysteine residues" evidence="9">
    <location>
        <position position="168"/>
    </location>
</feature>
<evidence type="ECO:0000256" key="9">
    <source>
        <dbReference type="HAMAP-Rule" id="MF_00197"/>
    </source>
</evidence>
<comment type="caution">
    <text evidence="9">Lacks conserved residue(s) required for the propagation of feature annotation.</text>
</comment>
<dbReference type="Proteomes" id="UP000294813">
    <property type="component" value="Unassembled WGS sequence"/>
</dbReference>
<dbReference type="Pfam" id="PF01678">
    <property type="entry name" value="DAP_epimerase"/>
    <property type="match status" value="2"/>
</dbReference>
<keyword evidence="6 9" id="KW-0457">Lysine biosynthesis</keyword>
<evidence type="ECO:0000256" key="1">
    <source>
        <dbReference type="ARBA" id="ARBA00005196"/>
    </source>
</evidence>
<evidence type="ECO:0000256" key="5">
    <source>
        <dbReference type="ARBA" id="ARBA00022605"/>
    </source>
</evidence>
<evidence type="ECO:0000256" key="7">
    <source>
        <dbReference type="ARBA" id="ARBA00023235"/>
    </source>
</evidence>
<evidence type="ECO:0000313" key="12">
    <source>
        <dbReference type="Proteomes" id="UP000294813"/>
    </source>
</evidence>
<proteinExistence type="inferred from homology"/>
<dbReference type="FunFam" id="3.10.310.10:FF:000001">
    <property type="entry name" value="Diaminopimelate epimerase"/>
    <property type="match status" value="1"/>
</dbReference>
<dbReference type="InterPro" id="IPR018510">
    <property type="entry name" value="DAP_epimerase_AS"/>
</dbReference>
<evidence type="ECO:0000256" key="6">
    <source>
        <dbReference type="ARBA" id="ARBA00023154"/>
    </source>
</evidence>
<dbReference type="EMBL" id="SLXT01000004">
    <property type="protein sequence ID" value="TCP68148.1"/>
    <property type="molecule type" value="Genomic_DNA"/>
</dbReference>
<dbReference type="PANTHER" id="PTHR31689:SF0">
    <property type="entry name" value="DIAMINOPIMELATE EPIMERASE"/>
    <property type="match status" value="1"/>
</dbReference>
<comment type="caution">
    <text evidence="11">The sequence shown here is derived from an EMBL/GenBank/DDBJ whole genome shotgun (WGS) entry which is preliminary data.</text>
</comment>
<comment type="catalytic activity">
    <reaction evidence="8 9">
        <text>(2S,6S)-2,6-diaminopimelate = meso-2,6-diaminopimelate</text>
        <dbReference type="Rhea" id="RHEA:15393"/>
        <dbReference type="ChEBI" id="CHEBI:57609"/>
        <dbReference type="ChEBI" id="CHEBI:57791"/>
        <dbReference type="EC" id="5.1.1.7"/>
    </reaction>
</comment>
<dbReference type="NCBIfam" id="TIGR00652">
    <property type="entry name" value="DapF"/>
    <property type="match status" value="1"/>
</dbReference>
<name>A0A4R2RXE8_9FIRM</name>
<comment type="pathway">
    <text evidence="1 9">Amino-acid biosynthesis; L-lysine biosynthesis via DAP pathway; DL-2,6-diaminopimelate from LL-2,6-diaminopimelate: step 1/1.</text>
</comment>
<dbReference type="PROSITE" id="PS01326">
    <property type="entry name" value="DAP_EPIMERASE"/>
    <property type="match status" value="1"/>
</dbReference>
<feature type="binding site" evidence="9">
    <location>
        <position position="199"/>
    </location>
    <ligand>
        <name>substrate</name>
    </ligand>
</feature>
<comment type="subunit">
    <text evidence="9">Homodimer.</text>
</comment>
<evidence type="ECO:0000256" key="4">
    <source>
        <dbReference type="ARBA" id="ARBA00022490"/>
    </source>
</evidence>
<dbReference type="UniPathway" id="UPA00034">
    <property type="reaction ID" value="UER00025"/>
</dbReference>
<dbReference type="PANTHER" id="PTHR31689">
    <property type="entry name" value="DIAMINOPIMELATE EPIMERASE, CHLOROPLASTIC"/>
    <property type="match status" value="1"/>
</dbReference>